<reference evidence="5" key="1">
    <citation type="submission" date="2018-12" db="EMBL/GenBank/DDBJ databases">
        <title>Tengunoibacter tsumagoiensis gen. nov., sp. nov., Dictyobacter kobayashii sp. nov., D. alpinus sp. nov., and D. joshuensis sp. nov. and description of Dictyobacteraceae fam. nov. within the order Ktedonobacterales isolated from Tengu-no-mugimeshi.</title>
        <authorList>
            <person name="Wang C.M."/>
            <person name="Zheng Y."/>
            <person name="Sakai Y."/>
            <person name="Toyoda A."/>
            <person name="Minakuchi Y."/>
            <person name="Abe K."/>
            <person name="Yokota A."/>
            <person name="Yabe S."/>
        </authorList>
    </citation>
    <scope>NUCLEOTIDE SEQUENCE [LARGE SCALE GENOMIC DNA]</scope>
    <source>
        <strain evidence="5">Uno11</strain>
    </source>
</reference>
<evidence type="ECO:0000313" key="5">
    <source>
        <dbReference type="Proteomes" id="UP000287188"/>
    </source>
</evidence>
<dbReference type="InterPro" id="IPR001139">
    <property type="entry name" value="Glyco_hydro_30"/>
</dbReference>
<gene>
    <name evidence="4" type="ORF">KDK_60620</name>
</gene>
<evidence type="ECO:0000256" key="1">
    <source>
        <dbReference type="ARBA" id="ARBA00022729"/>
    </source>
</evidence>
<keyword evidence="1" id="KW-0732">Signal</keyword>
<accession>A0A402AT49</accession>
<sequence length="90" mass="9728">MTKNSDYYGLGHFSKFVIPGATRIASTSSSSNLENVAFLNQNGSHVLVVYNNNASSAGATTFQVQVQHRTFSYTLPAGAVVTFTWPGEHE</sequence>
<evidence type="ECO:0000313" key="4">
    <source>
        <dbReference type="EMBL" id="GCE22262.1"/>
    </source>
</evidence>
<dbReference type="GO" id="GO:0016020">
    <property type="term" value="C:membrane"/>
    <property type="evidence" value="ECO:0007669"/>
    <property type="project" value="GOC"/>
</dbReference>
<keyword evidence="2" id="KW-0378">Hydrolase</keyword>
<dbReference type="RefSeq" id="WP_161977771.1">
    <property type="nucleotide sequence ID" value="NZ_BIFS01000002.1"/>
</dbReference>
<dbReference type="GO" id="GO:0004348">
    <property type="term" value="F:glucosylceramidase activity"/>
    <property type="evidence" value="ECO:0007669"/>
    <property type="project" value="InterPro"/>
</dbReference>
<feature type="domain" description="Glycosyl hydrolase family 30 beta sandwich" evidence="3">
    <location>
        <begin position="20"/>
        <end position="83"/>
    </location>
</feature>
<protein>
    <recommendedName>
        <fullName evidence="3">Glycosyl hydrolase family 30 beta sandwich domain-containing protein</fullName>
    </recommendedName>
</protein>
<evidence type="ECO:0000256" key="2">
    <source>
        <dbReference type="ARBA" id="ARBA00022801"/>
    </source>
</evidence>
<dbReference type="SUPFAM" id="SSF51011">
    <property type="entry name" value="Glycosyl hydrolase domain"/>
    <property type="match status" value="1"/>
</dbReference>
<dbReference type="Proteomes" id="UP000287188">
    <property type="component" value="Unassembled WGS sequence"/>
</dbReference>
<dbReference type="InterPro" id="IPR033452">
    <property type="entry name" value="GH30_C"/>
</dbReference>
<dbReference type="InterPro" id="IPR013780">
    <property type="entry name" value="Glyco_hydro_b"/>
</dbReference>
<organism evidence="4 5">
    <name type="scientific">Dictyobacter kobayashii</name>
    <dbReference type="NCBI Taxonomy" id="2014872"/>
    <lineage>
        <taxon>Bacteria</taxon>
        <taxon>Bacillati</taxon>
        <taxon>Chloroflexota</taxon>
        <taxon>Ktedonobacteria</taxon>
        <taxon>Ktedonobacterales</taxon>
        <taxon>Dictyobacteraceae</taxon>
        <taxon>Dictyobacter</taxon>
    </lineage>
</organism>
<dbReference type="PANTHER" id="PTHR11069">
    <property type="entry name" value="GLUCOSYLCERAMIDASE"/>
    <property type="match status" value="1"/>
</dbReference>
<name>A0A402AT49_9CHLR</name>
<dbReference type="AlphaFoldDB" id="A0A402AT49"/>
<dbReference type="GO" id="GO:0006680">
    <property type="term" value="P:glucosylceramide catabolic process"/>
    <property type="evidence" value="ECO:0007669"/>
    <property type="project" value="TreeGrafter"/>
</dbReference>
<dbReference type="Pfam" id="PF17189">
    <property type="entry name" value="Glyco_hydro_30C"/>
    <property type="match status" value="1"/>
</dbReference>
<dbReference type="Gene3D" id="2.60.40.1180">
    <property type="entry name" value="Golgi alpha-mannosidase II"/>
    <property type="match status" value="1"/>
</dbReference>
<comment type="caution">
    <text evidence="4">The sequence shown here is derived from an EMBL/GenBank/DDBJ whole genome shotgun (WGS) entry which is preliminary data.</text>
</comment>
<evidence type="ECO:0000259" key="3">
    <source>
        <dbReference type="Pfam" id="PF17189"/>
    </source>
</evidence>
<dbReference type="EMBL" id="BIFS01000002">
    <property type="protein sequence ID" value="GCE22262.1"/>
    <property type="molecule type" value="Genomic_DNA"/>
</dbReference>
<dbReference type="PANTHER" id="PTHR11069:SF23">
    <property type="entry name" value="LYSOSOMAL ACID GLUCOSYLCERAMIDASE"/>
    <property type="match status" value="1"/>
</dbReference>
<keyword evidence="5" id="KW-1185">Reference proteome</keyword>
<proteinExistence type="predicted"/>